<accession>A0AAJ0C039</accession>
<evidence type="ECO:0000313" key="3">
    <source>
        <dbReference type="EMBL" id="KAK1766623.1"/>
    </source>
</evidence>
<proteinExistence type="predicted"/>
<dbReference type="AlphaFoldDB" id="A0AAJ0C039"/>
<evidence type="ECO:0000256" key="2">
    <source>
        <dbReference type="SAM" id="Phobius"/>
    </source>
</evidence>
<dbReference type="RefSeq" id="XP_060282836.1">
    <property type="nucleotide sequence ID" value="XM_060431564.1"/>
</dbReference>
<dbReference type="GeneID" id="85314751"/>
<dbReference type="Proteomes" id="UP001244011">
    <property type="component" value="Unassembled WGS sequence"/>
</dbReference>
<feature type="transmembrane region" description="Helical" evidence="2">
    <location>
        <begin position="33"/>
        <end position="53"/>
    </location>
</feature>
<sequence>MSRQQTDKTQQTGEAQASPTPARHEPKTKHFRIWAPLFGHFALCLAVTGLVALKVNGYKALAYQWQLRAQPGGGYVFRDSDVTTWLSASTTLIDIVGTMWSGILAWRCVFILLETRHGLRLDHLSQILGGYAPRKRLQGREWLVTLVLLLVIPQRLIRPLFSGSVDWNFAVDYAPSIQARSGYDSASSLL</sequence>
<evidence type="ECO:0000313" key="4">
    <source>
        <dbReference type="Proteomes" id="UP001244011"/>
    </source>
</evidence>
<protein>
    <submittedName>
        <fullName evidence="3">Uncharacterized protein</fullName>
    </submittedName>
</protein>
<organism evidence="3 4">
    <name type="scientific">Phialemonium atrogriseum</name>
    <dbReference type="NCBI Taxonomy" id="1093897"/>
    <lineage>
        <taxon>Eukaryota</taxon>
        <taxon>Fungi</taxon>
        <taxon>Dikarya</taxon>
        <taxon>Ascomycota</taxon>
        <taxon>Pezizomycotina</taxon>
        <taxon>Sordariomycetes</taxon>
        <taxon>Sordariomycetidae</taxon>
        <taxon>Cephalothecales</taxon>
        <taxon>Cephalothecaceae</taxon>
        <taxon>Phialemonium</taxon>
    </lineage>
</organism>
<keyword evidence="2" id="KW-0812">Transmembrane</keyword>
<keyword evidence="2" id="KW-1133">Transmembrane helix</keyword>
<keyword evidence="4" id="KW-1185">Reference proteome</keyword>
<comment type="caution">
    <text evidence="3">The sequence shown here is derived from an EMBL/GenBank/DDBJ whole genome shotgun (WGS) entry which is preliminary data.</text>
</comment>
<keyword evidence="2" id="KW-0472">Membrane</keyword>
<reference evidence="3" key="1">
    <citation type="submission" date="2023-06" db="EMBL/GenBank/DDBJ databases">
        <title>Genome-scale phylogeny and comparative genomics of the fungal order Sordariales.</title>
        <authorList>
            <consortium name="Lawrence Berkeley National Laboratory"/>
            <person name="Hensen N."/>
            <person name="Bonometti L."/>
            <person name="Westerberg I."/>
            <person name="Brannstrom I.O."/>
            <person name="Guillou S."/>
            <person name="Cros-Aarteil S."/>
            <person name="Calhoun S."/>
            <person name="Haridas S."/>
            <person name="Kuo A."/>
            <person name="Mondo S."/>
            <person name="Pangilinan J."/>
            <person name="Riley R."/>
            <person name="Labutti K."/>
            <person name="Andreopoulos B."/>
            <person name="Lipzen A."/>
            <person name="Chen C."/>
            <person name="Yanf M."/>
            <person name="Daum C."/>
            <person name="Ng V."/>
            <person name="Clum A."/>
            <person name="Steindorff A."/>
            <person name="Ohm R."/>
            <person name="Martin F."/>
            <person name="Silar P."/>
            <person name="Natvig D."/>
            <person name="Lalanne C."/>
            <person name="Gautier V."/>
            <person name="Ament-Velasquez S.L."/>
            <person name="Kruys A."/>
            <person name="Hutchinson M.I."/>
            <person name="Powell A.J."/>
            <person name="Barry K."/>
            <person name="Miller A.N."/>
            <person name="Grigoriev I.V."/>
            <person name="Debuchy R."/>
            <person name="Gladieux P."/>
            <person name="Thoren M.H."/>
            <person name="Johannesson H."/>
        </authorList>
    </citation>
    <scope>NUCLEOTIDE SEQUENCE</scope>
    <source>
        <strain evidence="3">8032-3</strain>
    </source>
</reference>
<gene>
    <name evidence="3" type="ORF">QBC33DRAFT_588842</name>
</gene>
<name>A0AAJ0C039_9PEZI</name>
<feature type="compositionally biased region" description="Polar residues" evidence="1">
    <location>
        <begin position="1"/>
        <end position="19"/>
    </location>
</feature>
<feature type="region of interest" description="Disordered" evidence="1">
    <location>
        <begin position="1"/>
        <end position="26"/>
    </location>
</feature>
<feature type="transmembrane region" description="Helical" evidence="2">
    <location>
        <begin position="92"/>
        <end position="113"/>
    </location>
</feature>
<dbReference type="EMBL" id="MU839011">
    <property type="protein sequence ID" value="KAK1766623.1"/>
    <property type="molecule type" value="Genomic_DNA"/>
</dbReference>
<evidence type="ECO:0000256" key="1">
    <source>
        <dbReference type="SAM" id="MobiDB-lite"/>
    </source>
</evidence>